<organism evidence="4 5">
    <name type="scientific">Bradyrhizobium canariense</name>
    <dbReference type="NCBI Taxonomy" id="255045"/>
    <lineage>
        <taxon>Bacteria</taxon>
        <taxon>Pseudomonadati</taxon>
        <taxon>Pseudomonadota</taxon>
        <taxon>Alphaproteobacteria</taxon>
        <taxon>Hyphomicrobiales</taxon>
        <taxon>Nitrobacteraceae</taxon>
        <taxon>Bradyrhizobium</taxon>
    </lineage>
</organism>
<dbReference type="Proteomes" id="UP000243904">
    <property type="component" value="Chromosome I"/>
</dbReference>
<evidence type="ECO:0000256" key="1">
    <source>
        <dbReference type="ARBA" id="ARBA00022737"/>
    </source>
</evidence>
<gene>
    <name evidence="4" type="ORF">SAMN05444158_5582</name>
</gene>
<feature type="repeat" description="TPR" evidence="3">
    <location>
        <begin position="332"/>
        <end position="365"/>
    </location>
</feature>
<feature type="repeat" description="TPR" evidence="3">
    <location>
        <begin position="94"/>
        <end position="127"/>
    </location>
</feature>
<evidence type="ECO:0000256" key="2">
    <source>
        <dbReference type="ARBA" id="ARBA00022803"/>
    </source>
</evidence>
<evidence type="ECO:0000313" key="5">
    <source>
        <dbReference type="Proteomes" id="UP000243904"/>
    </source>
</evidence>
<accession>A0A1H1ZP61</accession>
<evidence type="ECO:0000256" key="3">
    <source>
        <dbReference type="PROSITE-ProRule" id="PRU00339"/>
    </source>
</evidence>
<feature type="repeat" description="TPR" evidence="3">
    <location>
        <begin position="162"/>
        <end position="195"/>
    </location>
</feature>
<dbReference type="EMBL" id="LT629750">
    <property type="protein sequence ID" value="SDT35591.1"/>
    <property type="molecule type" value="Genomic_DNA"/>
</dbReference>
<feature type="repeat" description="TPR" evidence="3">
    <location>
        <begin position="128"/>
        <end position="161"/>
    </location>
</feature>
<evidence type="ECO:0000313" key="4">
    <source>
        <dbReference type="EMBL" id="SDT35591.1"/>
    </source>
</evidence>
<feature type="repeat" description="TPR" evidence="3">
    <location>
        <begin position="264"/>
        <end position="297"/>
    </location>
</feature>
<feature type="repeat" description="TPR" evidence="3">
    <location>
        <begin position="196"/>
        <end position="229"/>
    </location>
</feature>
<feature type="repeat" description="TPR" evidence="3">
    <location>
        <begin position="434"/>
        <end position="467"/>
    </location>
</feature>
<dbReference type="Pfam" id="PF13424">
    <property type="entry name" value="TPR_12"/>
    <property type="match status" value="2"/>
</dbReference>
<dbReference type="Pfam" id="PF00515">
    <property type="entry name" value="TPR_1"/>
    <property type="match status" value="1"/>
</dbReference>
<dbReference type="AlphaFoldDB" id="A0A1H1ZP61"/>
<dbReference type="InterPro" id="IPR051685">
    <property type="entry name" value="Ycf3/AcsC/BcsC/TPR_MFPF"/>
</dbReference>
<dbReference type="SUPFAM" id="SSF48452">
    <property type="entry name" value="TPR-like"/>
    <property type="match status" value="2"/>
</dbReference>
<sequence>MESGGLPPEAFPIIEGEGMTTVSLTVSEVFDIALKSYYAGKLAEAEQLCLKILSADPDSAATLNLLAVINTSLGRHDAALANYDRALLLRPDFIQALNNRGAVLKALGRYDEALENYDRARAVQPDHVEVLNNRAGVLQELGRYDEALEGYDRALVLRPDYPEALNNRGVTLQALGRHAAALTSYGAALALRPDFVEALVNRGISHYELKQFREAVESYDRAIALRPDHADALSNRGNALDELGRREEALASYNGALNLQPHHAEVLYNRGTVLHKLGRFDEALASYDAALTLRLDYPEALVGRGATLQDQKQFDEALKSYDRAIAVRPDYAQALVNRGATLHDLGRSDEALQSFERALASEPDNVEALTNRGVAMHDLARYDEALTSQERALAARPDDAAALNNRGVTLHKLRRLEEALASHDTAVASRPDYAEAFANRGVTLYDLKRFDEALASYDRAIALRPDYADAHFLKSLSSLVTGDFERGWIEYEWRHKAPTARLAERDFTQPRWLGEDDIAGKTILLHSEQGFGDTIQFCRYVPLVAARGAHVIMEVEEPLCELMAGLAGTTQIIAKGDPLPDFDCQCSFPSLPLAFRSRLETIPARTPYLSLPAQALEYWSGLIGPKRRTRIGLAWAGNTKHVRDRERSMRLRDLLPLLDIDATFVSLQKEVRPGDVETLENYDILQFGEELGDFSDTAALISQLDLVISVDTSVAHLAGALQKPVWILVTHAPDWRWLLDRDDSPWYPTARLFRQSDSRAWDGVIAQVRNALLEFTAG</sequence>
<dbReference type="InterPro" id="IPR002201">
    <property type="entry name" value="Glyco_trans_9"/>
</dbReference>
<feature type="repeat" description="TPR" evidence="3">
    <location>
        <begin position="298"/>
        <end position="331"/>
    </location>
</feature>
<feature type="repeat" description="TPR" evidence="3">
    <location>
        <begin position="230"/>
        <end position="263"/>
    </location>
</feature>
<dbReference type="GO" id="GO:0016757">
    <property type="term" value="F:glycosyltransferase activity"/>
    <property type="evidence" value="ECO:0007669"/>
    <property type="project" value="InterPro"/>
</dbReference>
<keyword evidence="5" id="KW-1185">Reference proteome</keyword>
<reference evidence="5" key="1">
    <citation type="submission" date="2016-10" db="EMBL/GenBank/DDBJ databases">
        <authorList>
            <person name="Varghese N."/>
            <person name="Submissions S."/>
        </authorList>
    </citation>
    <scope>NUCLEOTIDE SEQUENCE [LARGE SCALE GENOMIC DNA]</scope>
    <source>
        <strain evidence="5">GAS369</strain>
    </source>
</reference>
<dbReference type="SMART" id="SM00028">
    <property type="entry name" value="TPR"/>
    <property type="match status" value="13"/>
</dbReference>
<feature type="repeat" description="TPR" evidence="3">
    <location>
        <begin position="366"/>
        <end position="399"/>
    </location>
</feature>
<dbReference type="PANTHER" id="PTHR44943">
    <property type="entry name" value="CELLULOSE SYNTHASE OPERON PROTEIN C"/>
    <property type="match status" value="1"/>
</dbReference>
<proteinExistence type="predicted"/>
<dbReference type="InterPro" id="IPR011990">
    <property type="entry name" value="TPR-like_helical_dom_sf"/>
</dbReference>
<dbReference type="PROSITE" id="PS50005">
    <property type="entry name" value="TPR"/>
    <property type="match status" value="11"/>
</dbReference>
<dbReference type="PROSITE" id="PS50293">
    <property type="entry name" value="TPR_REGION"/>
    <property type="match status" value="8"/>
</dbReference>
<keyword evidence="1" id="KW-0677">Repeat</keyword>
<name>A0A1H1ZP61_9BRAD</name>
<protein>
    <submittedName>
        <fullName evidence="4">Tfp pilus assembly protein PilF</fullName>
    </submittedName>
</protein>
<feature type="repeat" description="TPR" evidence="3">
    <location>
        <begin position="60"/>
        <end position="93"/>
    </location>
</feature>
<dbReference type="Pfam" id="PF01075">
    <property type="entry name" value="Glyco_transf_9"/>
    <property type="match status" value="1"/>
</dbReference>
<keyword evidence="2 3" id="KW-0802">TPR repeat</keyword>
<dbReference type="Gene3D" id="3.40.50.2000">
    <property type="entry name" value="Glycogen Phosphorylase B"/>
    <property type="match status" value="1"/>
</dbReference>
<dbReference type="Gene3D" id="1.25.40.10">
    <property type="entry name" value="Tetratricopeptide repeat domain"/>
    <property type="match status" value="5"/>
</dbReference>
<dbReference type="Pfam" id="PF13432">
    <property type="entry name" value="TPR_16"/>
    <property type="match status" value="4"/>
</dbReference>
<dbReference type="SUPFAM" id="SSF53756">
    <property type="entry name" value="UDP-Glycosyltransferase/glycogen phosphorylase"/>
    <property type="match status" value="1"/>
</dbReference>
<dbReference type="InterPro" id="IPR019734">
    <property type="entry name" value="TPR_rpt"/>
</dbReference>
<dbReference type="PANTHER" id="PTHR44943:SF8">
    <property type="entry name" value="TPR REPEAT-CONTAINING PROTEIN MJ0263"/>
    <property type="match status" value="1"/>
</dbReference>